<dbReference type="EMBL" id="SPHZ02000008">
    <property type="protein sequence ID" value="KAF0903010.1"/>
    <property type="molecule type" value="Genomic_DNA"/>
</dbReference>
<keyword evidence="4" id="KW-1185">Reference proteome</keyword>
<evidence type="ECO:0000313" key="3">
    <source>
        <dbReference type="EMBL" id="KAF0903010.1"/>
    </source>
</evidence>
<accession>A0A6G1CSB6</accession>
<reference evidence="3 4" key="1">
    <citation type="submission" date="2019-11" db="EMBL/GenBank/DDBJ databases">
        <title>Whole genome sequence of Oryza granulata.</title>
        <authorList>
            <person name="Li W."/>
        </authorList>
    </citation>
    <scope>NUCLEOTIDE SEQUENCE [LARGE SCALE GENOMIC DNA]</scope>
    <source>
        <strain evidence="4">cv. Menghai</strain>
        <tissue evidence="3">Leaf</tissue>
    </source>
</reference>
<feature type="chain" id="PRO_5026329739" evidence="2">
    <location>
        <begin position="27"/>
        <end position="109"/>
    </location>
</feature>
<comment type="caution">
    <text evidence="3">The sequence shown here is derived from an EMBL/GenBank/DDBJ whole genome shotgun (WGS) entry which is preliminary data.</text>
</comment>
<evidence type="ECO:0000313" key="4">
    <source>
        <dbReference type="Proteomes" id="UP000479710"/>
    </source>
</evidence>
<feature type="signal peptide" evidence="2">
    <location>
        <begin position="1"/>
        <end position="26"/>
    </location>
</feature>
<dbReference type="AlphaFoldDB" id="A0A6G1CSB6"/>
<organism evidence="3 4">
    <name type="scientific">Oryza meyeriana var. granulata</name>
    <dbReference type="NCBI Taxonomy" id="110450"/>
    <lineage>
        <taxon>Eukaryota</taxon>
        <taxon>Viridiplantae</taxon>
        <taxon>Streptophyta</taxon>
        <taxon>Embryophyta</taxon>
        <taxon>Tracheophyta</taxon>
        <taxon>Spermatophyta</taxon>
        <taxon>Magnoliopsida</taxon>
        <taxon>Liliopsida</taxon>
        <taxon>Poales</taxon>
        <taxon>Poaceae</taxon>
        <taxon>BOP clade</taxon>
        <taxon>Oryzoideae</taxon>
        <taxon>Oryzeae</taxon>
        <taxon>Oryzinae</taxon>
        <taxon>Oryza</taxon>
        <taxon>Oryza meyeriana</taxon>
    </lineage>
</organism>
<protein>
    <submittedName>
        <fullName evidence="3">Uncharacterized protein</fullName>
    </submittedName>
</protein>
<name>A0A6G1CSB6_9ORYZ</name>
<dbReference type="Proteomes" id="UP000479710">
    <property type="component" value="Unassembled WGS sequence"/>
</dbReference>
<keyword evidence="2" id="KW-0732">Signal</keyword>
<feature type="region of interest" description="Disordered" evidence="1">
    <location>
        <begin position="37"/>
        <end position="109"/>
    </location>
</feature>
<feature type="compositionally biased region" description="Polar residues" evidence="1">
    <location>
        <begin position="99"/>
        <end position="109"/>
    </location>
</feature>
<sequence>MATFTGHTRFLVALLVVVSTVIMGCSVDVCHGAREGGTFPRVDPSARRPDGYIPTTPGGAYIPTGPRYPTIPMPRAPGGHWPRPGGTYEAPLPPRRQTDTPQNGEIPQP</sequence>
<gene>
    <name evidence="3" type="ORF">E2562_022635</name>
</gene>
<proteinExistence type="predicted"/>
<evidence type="ECO:0000256" key="1">
    <source>
        <dbReference type="SAM" id="MobiDB-lite"/>
    </source>
</evidence>
<evidence type="ECO:0000256" key="2">
    <source>
        <dbReference type="SAM" id="SignalP"/>
    </source>
</evidence>